<dbReference type="AlphaFoldDB" id="D7TFZ9"/>
<gene>
    <name evidence="1" type="ORF">VIT_00s0184g00220</name>
</gene>
<dbReference type="PaxDb" id="29760-VIT_00s0184g00220.t01"/>
<reference evidence="2" key="1">
    <citation type="journal article" date="2007" name="Nature">
        <title>The grapevine genome sequence suggests ancestral hexaploidization in major angiosperm phyla.</title>
        <authorList>
            <consortium name="The French-Italian Public Consortium for Grapevine Genome Characterization."/>
            <person name="Jaillon O."/>
            <person name="Aury J.-M."/>
            <person name="Noel B."/>
            <person name="Policriti A."/>
            <person name="Clepet C."/>
            <person name="Casagrande A."/>
            <person name="Choisne N."/>
            <person name="Aubourg S."/>
            <person name="Vitulo N."/>
            <person name="Jubin C."/>
            <person name="Vezzi A."/>
            <person name="Legeai F."/>
            <person name="Hugueney P."/>
            <person name="Dasilva C."/>
            <person name="Horner D."/>
            <person name="Mica E."/>
            <person name="Jublot D."/>
            <person name="Poulain J."/>
            <person name="Bruyere C."/>
            <person name="Billault A."/>
            <person name="Segurens B."/>
            <person name="Gouyvenoux M."/>
            <person name="Ugarte E."/>
            <person name="Cattonaro F."/>
            <person name="Anthouard V."/>
            <person name="Vico V."/>
            <person name="Del Fabbro C."/>
            <person name="Alaux M."/>
            <person name="Di Gaspero G."/>
            <person name="Dumas V."/>
            <person name="Felice N."/>
            <person name="Paillard S."/>
            <person name="Juman I."/>
            <person name="Moroldo M."/>
            <person name="Scalabrin S."/>
            <person name="Canaguier A."/>
            <person name="Le Clainche I."/>
            <person name="Malacrida G."/>
            <person name="Durand E."/>
            <person name="Pesole G."/>
            <person name="Laucou V."/>
            <person name="Chatelet P."/>
            <person name="Merdinoglu D."/>
            <person name="Delledonne M."/>
            <person name="Pezzotti M."/>
            <person name="Lecharny A."/>
            <person name="Scarpelli C."/>
            <person name="Artiguenave F."/>
            <person name="Pe M.E."/>
            <person name="Valle G."/>
            <person name="Morgante M."/>
            <person name="Caboche M."/>
            <person name="Adam-Blondon A.-F."/>
            <person name="Weissenbach J."/>
            <person name="Quetier F."/>
            <person name="Wincker P."/>
        </authorList>
    </citation>
    <scope>NUCLEOTIDE SEQUENCE [LARGE SCALE GENOMIC DNA]</scope>
    <source>
        <strain evidence="2">cv. Pinot noir / PN40024</strain>
    </source>
</reference>
<dbReference type="HOGENOM" id="CLU_3423635_0_0_1"/>
<evidence type="ECO:0000313" key="1">
    <source>
        <dbReference type="EMBL" id="CBI29422.3"/>
    </source>
</evidence>
<dbReference type="Proteomes" id="UP000009183">
    <property type="component" value="Unassembled WGS sequence, unordered"/>
</dbReference>
<evidence type="ECO:0000313" key="2">
    <source>
        <dbReference type="Proteomes" id="UP000009183"/>
    </source>
</evidence>
<sequence length="23" mass="2813">MARLVINRVAWDRNSWPFLSFFS</sequence>
<keyword evidence="2" id="KW-1185">Reference proteome</keyword>
<dbReference type="EMBL" id="FN595776">
    <property type="protein sequence ID" value="CBI29422.3"/>
    <property type="molecule type" value="Genomic_DNA"/>
</dbReference>
<name>D7TFZ9_VITVI</name>
<proteinExistence type="predicted"/>
<organism evidence="1 2">
    <name type="scientific">Vitis vinifera</name>
    <name type="common">Grape</name>
    <dbReference type="NCBI Taxonomy" id="29760"/>
    <lineage>
        <taxon>Eukaryota</taxon>
        <taxon>Viridiplantae</taxon>
        <taxon>Streptophyta</taxon>
        <taxon>Embryophyta</taxon>
        <taxon>Tracheophyta</taxon>
        <taxon>Spermatophyta</taxon>
        <taxon>Magnoliopsida</taxon>
        <taxon>eudicotyledons</taxon>
        <taxon>Gunneridae</taxon>
        <taxon>Pentapetalae</taxon>
        <taxon>rosids</taxon>
        <taxon>Vitales</taxon>
        <taxon>Vitaceae</taxon>
        <taxon>Viteae</taxon>
        <taxon>Vitis</taxon>
    </lineage>
</organism>
<protein>
    <submittedName>
        <fullName evidence="1">Uncharacterized protein</fullName>
    </submittedName>
</protein>
<dbReference type="InParanoid" id="D7TFZ9"/>
<accession>D7TFZ9</accession>